<accession>A0ABY1IGB6</accession>
<keyword evidence="4" id="KW-1185">Reference proteome</keyword>
<dbReference type="PANTHER" id="PTHR43384">
    <property type="entry name" value="SEPTUM SITE-DETERMINING PROTEIN MIND HOMOLOG, CHLOROPLASTIC-RELATED"/>
    <property type="match status" value="1"/>
</dbReference>
<feature type="region of interest" description="Disordered" evidence="1">
    <location>
        <begin position="73"/>
        <end position="145"/>
    </location>
</feature>
<feature type="compositionally biased region" description="Pro residues" evidence="1">
    <location>
        <begin position="85"/>
        <end position="94"/>
    </location>
</feature>
<dbReference type="InterPro" id="IPR025669">
    <property type="entry name" value="AAA_dom"/>
</dbReference>
<evidence type="ECO:0000313" key="4">
    <source>
        <dbReference type="Proteomes" id="UP000184390"/>
    </source>
</evidence>
<evidence type="ECO:0000256" key="1">
    <source>
        <dbReference type="SAM" id="MobiDB-lite"/>
    </source>
</evidence>
<reference evidence="3 4" key="1">
    <citation type="submission" date="2016-11" db="EMBL/GenBank/DDBJ databases">
        <authorList>
            <person name="Varghese N."/>
            <person name="Submissions S."/>
        </authorList>
    </citation>
    <scope>NUCLEOTIDE SEQUENCE [LARGE SCALE GENOMIC DNA]</scope>
    <source>
        <strain evidence="3 4">PA</strain>
    </source>
</reference>
<dbReference type="RefSeq" id="WP_073453854.1">
    <property type="nucleotide sequence ID" value="NZ_FQYL01000012.1"/>
</dbReference>
<dbReference type="SUPFAM" id="SSF52540">
    <property type="entry name" value="P-loop containing nucleoside triphosphate hydrolases"/>
    <property type="match status" value="1"/>
</dbReference>
<dbReference type="Proteomes" id="UP000184390">
    <property type="component" value="Unassembled WGS sequence"/>
</dbReference>
<gene>
    <name evidence="3" type="ORF">SAMN05216246_11227</name>
</gene>
<proteinExistence type="predicted"/>
<protein>
    <submittedName>
        <fullName evidence="3">Cellulose biosynthesis protein BcsQ</fullName>
    </submittedName>
</protein>
<name>A0ABY1IGB6_9ACTO</name>
<evidence type="ECO:0000313" key="3">
    <source>
        <dbReference type="EMBL" id="SHJ13459.1"/>
    </source>
</evidence>
<dbReference type="Pfam" id="PF13614">
    <property type="entry name" value="AAA_31"/>
    <property type="match status" value="1"/>
</dbReference>
<dbReference type="InterPro" id="IPR050625">
    <property type="entry name" value="ParA/MinD_ATPase"/>
</dbReference>
<comment type="caution">
    <text evidence="3">The sequence shown here is derived from an EMBL/GenBank/DDBJ whole genome shotgun (WGS) entry which is preliminary data.</text>
</comment>
<organism evidence="3 4">
    <name type="scientific">Actinomyces denticolens</name>
    <dbReference type="NCBI Taxonomy" id="52767"/>
    <lineage>
        <taxon>Bacteria</taxon>
        <taxon>Bacillati</taxon>
        <taxon>Actinomycetota</taxon>
        <taxon>Actinomycetes</taxon>
        <taxon>Actinomycetales</taxon>
        <taxon>Actinomycetaceae</taxon>
        <taxon>Actinomyces</taxon>
    </lineage>
</organism>
<feature type="domain" description="AAA" evidence="2">
    <location>
        <begin position="203"/>
        <end position="358"/>
    </location>
</feature>
<dbReference type="InterPro" id="IPR027417">
    <property type="entry name" value="P-loop_NTPase"/>
</dbReference>
<dbReference type="Gene3D" id="3.40.50.300">
    <property type="entry name" value="P-loop containing nucleotide triphosphate hydrolases"/>
    <property type="match status" value="1"/>
</dbReference>
<feature type="compositionally biased region" description="Low complexity" evidence="1">
    <location>
        <begin position="108"/>
        <end position="132"/>
    </location>
</feature>
<sequence>MTTTTTAPAAARARVELIEGMSSVTHDGVVHALRATDIDTARTQALDVLRDLAASAGAPLSVTSVEPAGHYDFIINPDGTTQLPPQTPAAPPAPTTAAATTPPPSPAAPTTAAAAPRTNNRPTPATTTTADAEPVHQPTRRELQAQARARSLLEEARPDAPARAGARGVINSLGLGLALPPSARELAERADTVKASQHWDGPRTIAVVNGKGGSSKTTDTVLLAALFAKHGAGSIIAWDNNATRGTLGWRTEKGPHDATVADLLPAADRLLGPTARAGDLAAMTHHQTRQRFDVLRSNPEVLSTQQPVDEASFKAVHAILAKYYRLILIDSGNDESSPSWAAMIERADAIVVPMITRPEHAESARLLLAELARAGGRAERLADQATVIISQASKADPSPHHYVQTFTTMARAAVGIPYDPRMAASPLLLDALAPATRRAWLAAGAALADAL</sequence>
<evidence type="ECO:0000259" key="2">
    <source>
        <dbReference type="Pfam" id="PF13614"/>
    </source>
</evidence>
<dbReference type="PANTHER" id="PTHR43384:SF14">
    <property type="entry name" value="ESX-1 SECRETION-ASSOCIATED PROTEIN ESPI"/>
    <property type="match status" value="1"/>
</dbReference>
<dbReference type="EMBL" id="FQYL01000012">
    <property type="protein sequence ID" value="SHJ13459.1"/>
    <property type="molecule type" value="Genomic_DNA"/>
</dbReference>